<dbReference type="SUPFAM" id="SSF51445">
    <property type="entry name" value="(Trans)glycosidases"/>
    <property type="match status" value="1"/>
</dbReference>
<comment type="similarity">
    <text evidence="2">Belongs to the glycosyl hydrolase 3 family.</text>
</comment>
<feature type="domain" description="Glycoside hydrolase family 3 N-terminal" evidence="8">
    <location>
        <begin position="46"/>
        <end position="360"/>
    </location>
</feature>
<keyword evidence="4" id="KW-0378">Hydrolase</keyword>
<evidence type="ECO:0000256" key="3">
    <source>
        <dbReference type="ARBA" id="ARBA00012663"/>
    </source>
</evidence>
<dbReference type="InterPro" id="IPR012338">
    <property type="entry name" value="Beta-lactam/transpept-like"/>
</dbReference>
<dbReference type="PRINTS" id="PR00133">
    <property type="entry name" value="GLHYDRLASE3"/>
</dbReference>
<keyword evidence="5" id="KW-0326">Glycosidase</keyword>
<proteinExistence type="inferred from homology"/>
<protein>
    <recommendedName>
        <fullName evidence="3">beta-N-acetylhexosaminidase</fullName>
        <ecNumber evidence="3">3.2.1.52</ecNumber>
    </recommendedName>
</protein>
<comment type="catalytic activity">
    <reaction evidence="1">
        <text>Hydrolysis of terminal non-reducing N-acetyl-D-hexosamine residues in N-acetyl-beta-D-hexosaminides.</text>
        <dbReference type="EC" id="3.2.1.52"/>
    </reaction>
</comment>
<evidence type="ECO:0000256" key="4">
    <source>
        <dbReference type="ARBA" id="ARBA00022801"/>
    </source>
</evidence>
<dbReference type="EMBL" id="FNFO01000012">
    <property type="protein sequence ID" value="SDM32887.1"/>
    <property type="molecule type" value="Genomic_DNA"/>
</dbReference>
<evidence type="ECO:0000313" key="9">
    <source>
        <dbReference type="EMBL" id="SDM32887.1"/>
    </source>
</evidence>
<evidence type="ECO:0000256" key="6">
    <source>
        <dbReference type="SAM" id="SignalP"/>
    </source>
</evidence>
<keyword evidence="6" id="KW-0732">Signal</keyword>
<dbReference type="InterPro" id="IPR050226">
    <property type="entry name" value="NagZ_Beta-hexosaminidase"/>
</dbReference>
<feature type="chain" id="PRO_5011603704" description="beta-N-acetylhexosaminidase" evidence="6">
    <location>
        <begin position="21"/>
        <end position="995"/>
    </location>
</feature>
<dbReference type="OrthoDB" id="9805821at2"/>
<reference evidence="9 10" key="1">
    <citation type="submission" date="2016-10" db="EMBL/GenBank/DDBJ databases">
        <authorList>
            <person name="de Groot N.N."/>
        </authorList>
    </citation>
    <scope>NUCLEOTIDE SEQUENCE [LARGE SCALE GENOMIC DNA]</scope>
    <source>
        <strain evidence="9 10">DSM 25186</strain>
    </source>
</reference>
<feature type="domain" description="Beta-lactamase-related" evidence="7">
    <location>
        <begin position="598"/>
        <end position="965"/>
    </location>
</feature>
<dbReference type="InterPro" id="IPR036962">
    <property type="entry name" value="Glyco_hydro_3_N_sf"/>
</dbReference>
<dbReference type="Pfam" id="PF00933">
    <property type="entry name" value="Glyco_hydro_3"/>
    <property type="match status" value="1"/>
</dbReference>
<dbReference type="Gene3D" id="3.20.20.300">
    <property type="entry name" value="Glycoside hydrolase, family 3, N-terminal domain"/>
    <property type="match status" value="1"/>
</dbReference>
<gene>
    <name evidence="9" type="ORF">SAMN05421823_112104</name>
</gene>
<dbReference type="RefSeq" id="WP_089687155.1">
    <property type="nucleotide sequence ID" value="NZ_FNFO01000012.1"/>
</dbReference>
<dbReference type="PANTHER" id="PTHR30480">
    <property type="entry name" value="BETA-HEXOSAMINIDASE-RELATED"/>
    <property type="match status" value="1"/>
</dbReference>
<dbReference type="AlphaFoldDB" id="A0A1G9SC39"/>
<keyword evidence="10" id="KW-1185">Reference proteome</keyword>
<dbReference type="STRING" id="1075417.SAMN05421823_112104"/>
<evidence type="ECO:0000259" key="8">
    <source>
        <dbReference type="Pfam" id="PF00933"/>
    </source>
</evidence>
<dbReference type="GO" id="GO:0004563">
    <property type="term" value="F:beta-N-acetylhexosaminidase activity"/>
    <property type="evidence" value="ECO:0007669"/>
    <property type="project" value="UniProtKB-EC"/>
</dbReference>
<evidence type="ECO:0000256" key="2">
    <source>
        <dbReference type="ARBA" id="ARBA00005336"/>
    </source>
</evidence>
<evidence type="ECO:0000313" key="10">
    <source>
        <dbReference type="Proteomes" id="UP000198510"/>
    </source>
</evidence>
<dbReference type="Gene3D" id="3.40.710.10">
    <property type="entry name" value="DD-peptidase/beta-lactamase superfamily"/>
    <property type="match status" value="1"/>
</dbReference>
<dbReference type="InterPro" id="IPR017853">
    <property type="entry name" value="GH"/>
</dbReference>
<evidence type="ECO:0000259" key="7">
    <source>
        <dbReference type="Pfam" id="PF00144"/>
    </source>
</evidence>
<dbReference type="GO" id="GO:0005975">
    <property type="term" value="P:carbohydrate metabolic process"/>
    <property type="evidence" value="ECO:0007669"/>
    <property type="project" value="InterPro"/>
</dbReference>
<dbReference type="PANTHER" id="PTHR30480:SF13">
    <property type="entry name" value="BETA-HEXOSAMINIDASE"/>
    <property type="match status" value="1"/>
</dbReference>
<feature type="signal peptide" evidence="6">
    <location>
        <begin position="1"/>
        <end position="20"/>
    </location>
</feature>
<dbReference type="InterPro" id="IPR001764">
    <property type="entry name" value="Glyco_hydro_3_N"/>
</dbReference>
<evidence type="ECO:0000256" key="1">
    <source>
        <dbReference type="ARBA" id="ARBA00001231"/>
    </source>
</evidence>
<dbReference type="InterPro" id="IPR001466">
    <property type="entry name" value="Beta-lactam-related"/>
</dbReference>
<evidence type="ECO:0000256" key="5">
    <source>
        <dbReference type="ARBA" id="ARBA00023295"/>
    </source>
</evidence>
<dbReference type="Pfam" id="PF00144">
    <property type="entry name" value="Beta-lactamase"/>
    <property type="match status" value="1"/>
</dbReference>
<accession>A0A1G9SC39</accession>
<dbReference type="SUPFAM" id="SSF56601">
    <property type="entry name" value="beta-lactamase/transpeptidase-like"/>
    <property type="match status" value="1"/>
</dbReference>
<sequence length="995" mass="111624">MKKTFFLLILSALSFCTAQAQSARPPYLTDTPSRWVDSVFNSLTPDERIAQLIMVAAYSNRDEAHAQEIEKLVTEQKIGGLVFFQGGPVRQAALTNRYQAKADVPLLVAIDGEWGLGMRLDSTIRFPYQMTLGALADDSLIYQMGREVAREARRMGIHVNFAPVADVNNNPNNPVINYRSFGSDRENVAQKSIAYMRGMQDGGLLTTAKHFPGHGDTGTDSHYALPVITHDRQRLDSLELYPFRKLIDAGLSGMMVAHLSIPQLDSTKDLASTLSKPIVTDLLREELGFDGLIYTDAMNMKAVADHYPPGVADAMALYAGNDLLEFTQDVPKAIAEVKKLIRQGKIRQRDLDARCKKVLAAKEWLGLNRYQPVVLDSLVHDLNPGAAQLLNQRLFESAVTTLRNADRLLPLQRLDTLRIATVSIGSDTVTAFQKMLDNYTGMSHYTLPVKPSQADIDRLKTILPAFNLVILGVHVPSVRPTRNYQITPELQAAVEALTGVSQTVVCYFGNAYTLPQFRLEPAQALLLTYQDHPLAEEAAAQAVFGGIATNGRLPVPVGDQFSLKEGLRLESLNRFHYTLPEAVGIDSEYLTRRIDSLVHLAIDSGATPGAEVLLAKDGNVFFRKSYGYHTYDEKIPVQDDDIYDFASVTKISASLPALMRMTDEGKFDVDKTPADYFSEYRRSNKKDITFREILAHQGRLTAWVPFWKSLVRRNGKLKNTLKKDGSLKSRYFSADSSDKYPVRITDDLYLHKKYRKRIYRSIRDTPLLSETKYVYSDLSYYLYPILTECLEGQQFEDYLKQKFYQPLGATTLTYNAYRHFPMDRIVPTEYDSLFRHTQIQGTVHDEGAALLSGLSGHAGLFGSANDLAKLMQMYLNGGTYGGRRYLNEATLKEFARCQFCDQGNRRAIGFDKQSLHPSMNGPAPLSASMDSFGHSGFTGTFTWADPTNGLLYVFFSNRVYPTRENPKLSNMNIRTGVMQIAYEALEREKMSMVEE</sequence>
<dbReference type="GO" id="GO:0009254">
    <property type="term" value="P:peptidoglycan turnover"/>
    <property type="evidence" value="ECO:0007669"/>
    <property type="project" value="TreeGrafter"/>
</dbReference>
<organism evidence="9 10">
    <name type="scientific">Catalinimonas alkaloidigena</name>
    <dbReference type="NCBI Taxonomy" id="1075417"/>
    <lineage>
        <taxon>Bacteria</taxon>
        <taxon>Pseudomonadati</taxon>
        <taxon>Bacteroidota</taxon>
        <taxon>Cytophagia</taxon>
        <taxon>Cytophagales</taxon>
        <taxon>Catalimonadaceae</taxon>
        <taxon>Catalinimonas</taxon>
    </lineage>
</organism>
<name>A0A1G9SC39_9BACT</name>
<dbReference type="EC" id="3.2.1.52" evidence="3"/>
<dbReference type="Proteomes" id="UP000198510">
    <property type="component" value="Unassembled WGS sequence"/>
</dbReference>